<protein>
    <recommendedName>
        <fullName evidence="1">DUF4220 domain-containing protein</fullName>
    </recommendedName>
</protein>
<accession>A0A7J9LU14</accession>
<gene>
    <name evidence="2" type="ORF">Goshw_006616</name>
</gene>
<feature type="domain" description="DUF4220" evidence="1">
    <location>
        <begin position="1"/>
        <end position="55"/>
    </location>
</feature>
<feature type="non-terminal residue" evidence="2">
    <location>
        <position position="1"/>
    </location>
</feature>
<reference evidence="2 3" key="1">
    <citation type="journal article" date="2019" name="Genome Biol. Evol.">
        <title>Insights into the evolution of the New World diploid cottons (Gossypium, subgenus Houzingenia) based on genome sequencing.</title>
        <authorList>
            <person name="Grover C.E."/>
            <person name="Arick M.A. 2nd"/>
            <person name="Thrash A."/>
            <person name="Conover J.L."/>
            <person name="Sanders W.S."/>
            <person name="Peterson D.G."/>
            <person name="Frelichowski J.E."/>
            <person name="Scheffler J.A."/>
            <person name="Scheffler B.E."/>
            <person name="Wendel J.F."/>
        </authorList>
    </citation>
    <scope>NUCLEOTIDE SEQUENCE [LARGE SCALE GENOMIC DNA]</scope>
    <source>
        <strain evidence="2">1</strain>
        <tissue evidence="2">Leaf</tissue>
    </source>
</reference>
<organism evidence="2 3">
    <name type="scientific">Gossypium schwendimanii</name>
    <name type="common">Cotton</name>
    <dbReference type="NCBI Taxonomy" id="34291"/>
    <lineage>
        <taxon>Eukaryota</taxon>
        <taxon>Viridiplantae</taxon>
        <taxon>Streptophyta</taxon>
        <taxon>Embryophyta</taxon>
        <taxon>Tracheophyta</taxon>
        <taxon>Spermatophyta</taxon>
        <taxon>Magnoliopsida</taxon>
        <taxon>eudicotyledons</taxon>
        <taxon>Gunneridae</taxon>
        <taxon>Pentapetalae</taxon>
        <taxon>rosids</taxon>
        <taxon>malvids</taxon>
        <taxon>Malvales</taxon>
        <taxon>Malvaceae</taxon>
        <taxon>Malvoideae</taxon>
        <taxon>Gossypium</taxon>
    </lineage>
</organism>
<sequence length="55" mass="5974">ANFAVGLISNSQRNQYDVAGHKANQNPEENSDMLAFWAPFLLLHLGGPDTITAFA</sequence>
<dbReference type="AlphaFoldDB" id="A0A7J9LU14"/>
<dbReference type="Proteomes" id="UP000593576">
    <property type="component" value="Unassembled WGS sequence"/>
</dbReference>
<keyword evidence="3" id="KW-1185">Reference proteome</keyword>
<evidence type="ECO:0000313" key="3">
    <source>
        <dbReference type="Proteomes" id="UP000593576"/>
    </source>
</evidence>
<evidence type="ECO:0000313" key="2">
    <source>
        <dbReference type="EMBL" id="MBA0862273.1"/>
    </source>
</evidence>
<dbReference type="InterPro" id="IPR025315">
    <property type="entry name" value="DUF4220"/>
</dbReference>
<dbReference type="Pfam" id="PF13968">
    <property type="entry name" value="DUF4220"/>
    <property type="match status" value="1"/>
</dbReference>
<feature type="non-terminal residue" evidence="2">
    <location>
        <position position="55"/>
    </location>
</feature>
<name>A0A7J9LU14_GOSSC</name>
<dbReference type="EMBL" id="JABFAF010000008">
    <property type="protein sequence ID" value="MBA0862273.1"/>
    <property type="molecule type" value="Genomic_DNA"/>
</dbReference>
<dbReference type="OrthoDB" id="1689146at2759"/>
<proteinExistence type="predicted"/>
<evidence type="ECO:0000259" key="1">
    <source>
        <dbReference type="Pfam" id="PF13968"/>
    </source>
</evidence>
<comment type="caution">
    <text evidence="2">The sequence shown here is derived from an EMBL/GenBank/DDBJ whole genome shotgun (WGS) entry which is preliminary data.</text>
</comment>
<dbReference type="PANTHER" id="PTHR31325">
    <property type="entry name" value="OS01G0798800 PROTEIN-RELATED"/>
    <property type="match status" value="1"/>
</dbReference>